<dbReference type="Proteomes" id="UP000643701">
    <property type="component" value="Unassembled WGS sequence"/>
</dbReference>
<accession>A0A967AE53</accession>
<evidence type="ECO:0000313" key="3">
    <source>
        <dbReference type="EMBL" id="NGZ89933.1"/>
    </source>
</evidence>
<name>A0A967AE53_9FLAO</name>
<dbReference type="AlphaFoldDB" id="A0A967AE53"/>
<dbReference type="Pfam" id="PF13173">
    <property type="entry name" value="AAA_14"/>
    <property type="match status" value="1"/>
</dbReference>
<comment type="caution">
    <text evidence="3">The sequence shown here is derived from an EMBL/GenBank/DDBJ whole genome shotgun (WGS) entry which is preliminary data.</text>
</comment>
<dbReference type="PANTHER" id="PTHR33295:SF8">
    <property type="entry name" value="AAA+ ATPASE DOMAIN-CONTAINING PROTEIN"/>
    <property type="match status" value="1"/>
</dbReference>
<feature type="domain" description="AAA" evidence="1">
    <location>
        <begin position="41"/>
        <end position="167"/>
    </location>
</feature>
<reference evidence="3" key="1">
    <citation type="submission" date="2020-03" db="EMBL/GenBank/DDBJ databases">
        <title>Psychroflexus Maritimus sp. nov., isolate from marine sediment.</title>
        <authorList>
            <person name="Zhong Y.-L."/>
        </authorList>
    </citation>
    <scope>NUCLEOTIDE SEQUENCE</scope>
    <source>
        <strain evidence="3">C1</strain>
    </source>
</reference>
<feature type="domain" description="DUF4143" evidence="2">
    <location>
        <begin position="224"/>
        <end position="363"/>
    </location>
</feature>
<dbReference type="InterPro" id="IPR025420">
    <property type="entry name" value="DUF4143"/>
</dbReference>
<gene>
    <name evidence="3" type="ORF">G7034_06670</name>
</gene>
<keyword evidence="4" id="KW-1185">Reference proteome</keyword>
<dbReference type="InterPro" id="IPR041682">
    <property type="entry name" value="AAA_14"/>
</dbReference>
<sequence>MSYKKYRMKDLFKKIIVEKQEWLKSVSLTKRDYSIENKANYVFTGLRRAGKSHFLYQIIQRHVSKNNVEDILMINFEDERLLEVDSSNLHEIIDAYFELYNKQPLVFMDEIQTIQHWQIFARRLADDGLRVFITGSNAEMLSSEIASSLGGRFVNKEILPLSFKEYLSFLKFDYSKTTRYSTAKYELYQHYEEYLSYGGFPEIINFQNKREYLSSVYQKLFYGDLITRFKVTNSKVLKLLVKKLAESVNNVTSVNRIKNLIKSTGVSIGNNTLFDYLSYLESSYLIASISNYHSKFSEKETNKKYYFLDNGILNLFLIDQDTKLLENLVYIQLRRLGCSIYFLKRKLEVDFYVPENNWLIQVSYRISDKETFDREVKSLYQSMKEFDLKKAYLITYDEEKTIRTELGVIKAVPLWLWLLEGFEA</sequence>
<dbReference type="EMBL" id="JAANAS010000048">
    <property type="protein sequence ID" value="NGZ89933.1"/>
    <property type="molecule type" value="Genomic_DNA"/>
</dbReference>
<dbReference type="Gene3D" id="3.40.50.300">
    <property type="entry name" value="P-loop containing nucleotide triphosphate hydrolases"/>
    <property type="match status" value="1"/>
</dbReference>
<keyword evidence="3" id="KW-0067">ATP-binding</keyword>
<dbReference type="GO" id="GO:0005524">
    <property type="term" value="F:ATP binding"/>
    <property type="evidence" value="ECO:0007669"/>
    <property type="project" value="UniProtKB-KW"/>
</dbReference>
<dbReference type="InterPro" id="IPR027417">
    <property type="entry name" value="P-loop_NTPase"/>
</dbReference>
<dbReference type="SUPFAM" id="SSF52540">
    <property type="entry name" value="P-loop containing nucleoside triphosphate hydrolases"/>
    <property type="match status" value="1"/>
</dbReference>
<dbReference type="Pfam" id="PF13635">
    <property type="entry name" value="DUF4143"/>
    <property type="match status" value="1"/>
</dbReference>
<proteinExistence type="predicted"/>
<organism evidence="3 4">
    <name type="scientific">Psychroflexus maritimus</name>
    <dbReference type="NCBI Taxonomy" id="2714865"/>
    <lineage>
        <taxon>Bacteria</taxon>
        <taxon>Pseudomonadati</taxon>
        <taxon>Bacteroidota</taxon>
        <taxon>Flavobacteriia</taxon>
        <taxon>Flavobacteriales</taxon>
        <taxon>Flavobacteriaceae</taxon>
        <taxon>Psychroflexus</taxon>
    </lineage>
</organism>
<keyword evidence="3" id="KW-0547">Nucleotide-binding</keyword>
<evidence type="ECO:0000313" key="4">
    <source>
        <dbReference type="Proteomes" id="UP000643701"/>
    </source>
</evidence>
<dbReference type="RefSeq" id="WP_166400191.1">
    <property type="nucleotide sequence ID" value="NZ_JAANAS010000048.1"/>
</dbReference>
<dbReference type="PANTHER" id="PTHR33295">
    <property type="entry name" value="ATPASE"/>
    <property type="match status" value="1"/>
</dbReference>
<protein>
    <submittedName>
        <fullName evidence="3">ATP-binding protein</fullName>
    </submittedName>
</protein>
<evidence type="ECO:0000259" key="2">
    <source>
        <dbReference type="Pfam" id="PF13635"/>
    </source>
</evidence>
<evidence type="ECO:0000259" key="1">
    <source>
        <dbReference type="Pfam" id="PF13173"/>
    </source>
</evidence>